<reference evidence="11 12" key="1">
    <citation type="journal article" date="2017" name="Clin. Infect. Dis.">
        <title>Simultaneous emergence of multidrug-resistant Candida auris on 3 continents confirmed by whole-genome sequencing and epidemiological analyses.</title>
        <authorList>
            <person name="Lockhart S.R."/>
            <person name="Etienne K.A."/>
            <person name="Vallabhaneni S."/>
            <person name="Farooqi J."/>
            <person name="Chowdhary A."/>
            <person name="Govender N.P."/>
            <person name="Colombo A.L."/>
            <person name="Calvo B."/>
            <person name="Cuomo C.A."/>
            <person name="Desjardins C.A."/>
            <person name="Berkow E.L."/>
            <person name="Castanheira M."/>
            <person name="Magobo R.E."/>
            <person name="Jabeen K."/>
            <person name="Asghar R.J."/>
            <person name="Meis J.F."/>
            <person name="Jackson B."/>
            <person name="Chiller T."/>
            <person name="Litvintseva A.P."/>
        </authorList>
    </citation>
    <scope>NUCLEOTIDE SEQUENCE [LARGE SCALE GENOMIC DNA]</scope>
    <source>
        <strain evidence="11 12">B8441</strain>
    </source>
</reference>
<gene>
    <name evidence="11" type="ORF">B9J08_002908</name>
    <name evidence="10" type="ORF">B9J08_00766</name>
</gene>
<dbReference type="EMBL" id="PEKT03000001">
    <property type="protein sequence ID" value="KAK8442436.1"/>
    <property type="molecule type" value="Genomic_DNA"/>
</dbReference>
<evidence type="ECO:0000256" key="6">
    <source>
        <dbReference type="ARBA" id="ARBA00023242"/>
    </source>
</evidence>
<dbReference type="VEuPathDB" id="FungiDB:CJI96_0000745"/>
<dbReference type="OMA" id="PTLMMMK"/>
<dbReference type="InterPro" id="IPR039974">
    <property type="entry name" value="Splicing_factor_SLU7"/>
</dbReference>
<keyword evidence="3 7" id="KW-0507">mRNA processing</keyword>
<comment type="subunit">
    <text evidence="7">Associated with the spliceosome.</text>
</comment>
<comment type="similarity">
    <text evidence="2 7">Belongs to the SLU7 family.</text>
</comment>
<proteinExistence type="inferred from homology"/>
<evidence type="ECO:0000256" key="2">
    <source>
        <dbReference type="ARBA" id="ARBA00007203"/>
    </source>
</evidence>
<accession>A0A510P3K9</accession>
<evidence type="ECO:0000256" key="3">
    <source>
        <dbReference type="ARBA" id="ARBA00022664"/>
    </source>
</evidence>
<dbReference type="GO" id="GO:0000398">
    <property type="term" value="P:mRNA splicing, via spliceosome"/>
    <property type="evidence" value="ECO:0007669"/>
    <property type="project" value="UniProtKB-UniRule"/>
</dbReference>
<dbReference type="AlphaFoldDB" id="A0A2H0ZL20"/>
<evidence type="ECO:0000256" key="5">
    <source>
        <dbReference type="ARBA" id="ARBA00023187"/>
    </source>
</evidence>
<sequence>MERSEYPSWLQPSLSSMPPKDNSYIPKFISEVPWYYSVLDGFNNDAFGHQRKVPAEQFGHSDDDLKDKGTEDITKIKPIARGDSDYFVAKRDRWHGFKPEEWDEVFAKWDHIKKFKQTTQSVAEDSDDTDYELELQELGIARKEFQKGFVEDPIERSIRERNYTPAYILAINANEGGKIRLGKDSTSNLVNDDTEFVKSSSKDERELGQMQKFAWEQHKQYEEQKSRELYQKQLANLSNPSAEAVDSTVPVDLDLSVEASPTLMMMKTKKENEKKSEASEKRKQSLLNRYG</sequence>
<dbReference type="VEuPathDB" id="FungiDB:QG37_02231"/>
<keyword evidence="6 7" id="KW-0539">Nucleus</keyword>
<dbReference type="STRING" id="498019.A0A2H0ZL20"/>
<keyword evidence="4 7" id="KW-0747">Spliceosome</keyword>
<evidence type="ECO:0000313" key="12">
    <source>
        <dbReference type="Proteomes" id="UP000230249"/>
    </source>
</evidence>
<keyword evidence="5 7" id="KW-0508">mRNA splicing</keyword>
<evidence type="ECO:0000256" key="7">
    <source>
        <dbReference type="RuleBase" id="RU367071"/>
    </source>
</evidence>
<evidence type="ECO:0000313" key="11">
    <source>
        <dbReference type="EMBL" id="PIS51330.1"/>
    </source>
</evidence>
<protein>
    <recommendedName>
        <fullName evidence="7">Pre-mRNA-splicing factor SLU7</fullName>
    </recommendedName>
</protein>
<comment type="caution">
    <text evidence="11">The sequence shown here is derived from an EMBL/GenBank/DDBJ whole genome shotgun (WGS) entry which is preliminary data.</text>
</comment>
<dbReference type="VEuPathDB" id="FungiDB:B9J08_002908"/>
<dbReference type="Pfam" id="PF11708">
    <property type="entry name" value="Slu7"/>
    <property type="match status" value="1"/>
</dbReference>
<feature type="region of interest" description="Disordered" evidence="8">
    <location>
        <begin position="1"/>
        <end position="21"/>
    </location>
</feature>
<dbReference type="PANTHER" id="PTHR12942:SF2">
    <property type="entry name" value="PRE-MRNA-SPLICING FACTOR SLU7"/>
    <property type="match status" value="1"/>
</dbReference>
<dbReference type="PANTHER" id="PTHR12942">
    <property type="entry name" value="STEP II SPLICING FACTOR SLU7"/>
    <property type="match status" value="1"/>
</dbReference>
<dbReference type="InterPro" id="IPR021715">
    <property type="entry name" value="Slu7_dom"/>
</dbReference>
<accession>A0A2H0ZL20</accession>
<dbReference type="GO" id="GO:0005681">
    <property type="term" value="C:spliceosomal complex"/>
    <property type="evidence" value="ECO:0007669"/>
    <property type="project" value="UniProtKB-UniRule"/>
</dbReference>
<dbReference type="VEuPathDB" id="FungiDB:CJJ07_001027"/>
<evidence type="ECO:0000313" key="10">
    <source>
        <dbReference type="EMBL" id="KAK8442436.1"/>
    </source>
</evidence>
<reference evidence="10 12" key="3">
    <citation type="journal article" date="2018" name="Nat. Commun.">
        <title>Genomic insights into multidrug-resistance, mating and virulence in Candida auris and related emerging species.</title>
        <authorList>
            <person name="Munoz J.F."/>
            <person name="Gade L."/>
            <person name="Chow N.A."/>
            <person name="Loparev V.N."/>
            <person name="Juieng P."/>
            <person name="Berkow E.L."/>
            <person name="Farrer R.A."/>
            <person name="Litvintseva A.P."/>
            <person name="Cuomo C.A."/>
        </authorList>
    </citation>
    <scope>GENOME REANNOTATION</scope>
    <source>
        <strain evidence="10 12">B8441</strain>
    </source>
</reference>
<comment type="function">
    <text evidence="7">Involved in pre-mRNA splicing.</text>
</comment>
<reference evidence="11" key="2">
    <citation type="submission" date="2017-11" db="EMBL/GenBank/DDBJ databases">
        <title>Candida auris genome assembly and annotation.</title>
        <authorList>
            <person name="Munoz J.F."/>
            <person name="Gade L.G."/>
            <person name="Chow N.A."/>
            <person name="Litvintseva A.P."/>
            <person name="Loparev V.N."/>
            <person name="Cuomo C.A."/>
        </authorList>
    </citation>
    <scope>NUCLEOTIDE SEQUENCE</scope>
    <source>
        <strain evidence="11">B8441</strain>
    </source>
</reference>
<reference evidence="10" key="4">
    <citation type="submission" date="2024-03" db="EMBL/GenBank/DDBJ databases">
        <title>Improved genome assembly of Candida auris strain B8441 and annotation of B11205.</title>
        <authorList>
            <person name="Cauldron N.C."/>
            <person name="Shea T."/>
            <person name="Cuomo C.A."/>
        </authorList>
    </citation>
    <scope>NUCLEOTIDE SEQUENCE</scope>
    <source>
        <strain evidence="10">B8441</strain>
    </source>
</reference>
<evidence type="ECO:0000256" key="8">
    <source>
        <dbReference type="SAM" id="MobiDB-lite"/>
    </source>
</evidence>
<evidence type="ECO:0000256" key="1">
    <source>
        <dbReference type="ARBA" id="ARBA00004123"/>
    </source>
</evidence>
<comment type="subcellular location">
    <subcellularLocation>
        <location evidence="1 7">Nucleus</location>
    </subcellularLocation>
</comment>
<keyword evidence="12" id="KW-1185">Reference proteome</keyword>
<dbReference type="Proteomes" id="UP000230249">
    <property type="component" value="Unassembled WGS sequence"/>
</dbReference>
<feature type="compositionally biased region" description="Basic and acidic residues" evidence="8">
    <location>
        <begin position="268"/>
        <end position="283"/>
    </location>
</feature>
<evidence type="ECO:0000259" key="9">
    <source>
        <dbReference type="Pfam" id="PF11708"/>
    </source>
</evidence>
<dbReference type="GO" id="GO:0030628">
    <property type="term" value="F:pre-mRNA 3'-splice site binding"/>
    <property type="evidence" value="ECO:0007669"/>
    <property type="project" value="UniProtKB-UniRule"/>
</dbReference>
<dbReference type="EMBL" id="PEKT02000007">
    <property type="protein sequence ID" value="PIS51330.1"/>
    <property type="molecule type" value="Genomic_DNA"/>
</dbReference>
<organism evidence="11">
    <name type="scientific">Candidozyma auris</name>
    <name type="common">Yeast</name>
    <name type="synonym">Candida auris</name>
    <dbReference type="NCBI Taxonomy" id="498019"/>
    <lineage>
        <taxon>Eukaryota</taxon>
        <taxon>Fungi</taxon>
        <taxon>Dikarya</taxon>
        <taxon>Ascomycota</taxon>
        <taxon>Saccharomycotina</taxon>
        <taxon>Pichiomycetes</taxon>
        <taxon>Metschnikowiaceae</taxon>
        <taxon>Candidozyma</taxon>
    </lineage>
</organism>
<dbReference type="VEuPathDB" id="FungiDB:CJI97_002982"/>
<evidence type="ECO:0000256" key="4">
    <source>
        <dbReference type="ARBA" id="ARBA00022728"/>
    </source>
</evidence>
<name>A0A2H0ZL20_CANAR</name>
<feature type="domain" description="Pre-mRNA-splicing factor SLU7" evidence="9">
    <location>
        <begin position="89"/>
        <end position="291"/>
    </location>
</feature>
<dbReference type="VEuPathDB" id="FungiDB:CJJ09_001190"/>
<feature type="region of interest" description="Disordered" evidence="8">
    <location>
        <begin position="259"/>
        <end position="291"/>
    </location>
</feature>